<evidence type="ECO:0000256" key="2">
    <source>
        <dbReference type="ARBA" id="ARBA00022723"/>
    </source>
</evidence>
<accession>A0A140KZR8</accession>
<evidence type="ECO:0000259" key="8">
    <source>
        <dbReference type="Pfam" id="PF18072"/>
    </source>
</evidence>
<dbReference type="PANTHER" id="PTHR10099:SF1">
    <property type="entry name" value="PHOSPHORIBOSYLFORMYLGLYCINAMIDINE SYNTHASE"/>
    <property type="match status" value="1"/>
</dbReference>
<organism evidence="9 10">
    <name type="scientific">Thermotalea metallivorans</name>
    <dbReference type="NCBI Taxonomy" id="520762"/>
    <lineage>
        <taxon>Bacteria</taxon>
        <taxon>Bacillati</taxon>
        <taxon>Bacillota</taxon>
        <taxon>Clostridia</taxon>
        <taxon>Peptostreptococcales</taxon>
        <taxon>Thermotaleaceae</taxon>
        <taxon>Thermotalea</taxon>
    </lineage>
</organism>
<dbReference type="SMART" id="SM01211">
    <property type="entry name" value="GATase_5"/>
    <property type="match status" value="1"/>
</dbReference>
<evidence type="ECO:0000256" key="6">
    <source>
        <dbReference type="ARBA" id="ARBA00022842"/>
    </source>
</evidence>
<feature type="domain" description="Phosphoribosylformylglycinamidine synthase linker" evidence="8">
    <location>
        <begin position="185"/>
        <end position="230"/>
    </location>
</feature>
<keyword evidence="4" id="KW-0658">Purine biosynthesis</keyword>
<dbReference type="PATRIC" id="fig|520762.4.peg.3183"/>
<dbReference type="CDD" id="cd01740">
    <property type="entry name" value="GATase1_FGAR_AT"/>
    <property type="match status" value="1"/>
</dbReference>
<dbReference type="InterPro" id="IPR041609">
    <property type="entry name" value="PurL_linker"/>
</dbReference>
<protein>
    <submittedName>
        <fullName evidence="9">Phosphoribosylformylglycinamidine synthase subunit PurL</fullName>
        <ecNumber evidence="9">6.3.5.3</ecNumber>
    </submittedName>
</protein>
<dbReference type="Gene3D" id="3.40.50.880">
    <property type="match status" value="1"/>
</dbReference>
<dbReference type="AlphaFoldDB" id="A0A140KZR8"/>
<dbReference type="STRING" id="520762.AN619_28850"/>
<name>A0A140KZR8_9FIRM</name>
<dbReference type="PROSITE" id="PS51273">
    <property type="entry name" value="GATASE_TYPE_1"/>
    <property type="match status" value="1"/>
</dbReference>
<keyword evidence="10" id="KW-1185">Reference proteome</keyword>
<evidence type="ECO:0000313" key="9">
    <source>
        <dbReference type="EMBL" id="KXG73793.1"/>
    </source>
</evidence>
<dbReference type="Pfam" id="PF13507">
    <property type="entry name" value="GATase_5"/>
    <property type="match status" value="1"/>
</dbReference>
<dbReference type="CDD" id="cd02204">
    <property type="entry name" value="PurL_repeat2"/>
    <property type="match status" value="1"/>
</dbReference>
<evidence type="ECO:0000259" key="7">
    <source>
        <dbReference type="Pfam" id="PF02769"/>
    </source>
</evidence>
<evidence type="ECO:0000256" key="1">
    <source>
        <dbReference type="ARBA" id="ARBA00022598"/>
    </source>
</evidence>
<reference evidence="9 10" key="1">
    <citation type="submission" date="2015-12" db="EMBL/GenBank/DDBJ databases">
        <title>Draft genome sequence of the thermoanaerobe Thermotalea metallivorans, an isolate from the runoff channel of the Great Artesian Basin, Australia.</title>
        <authorList>
            <person name="Patel B.K."/>
        </authorList>
    </citation>
    <scope>NUCLEOTIDE SEQUENCE [LARGE SCALE GENOMIC DNA]</scope>
    <source>
        <strain evidence="9 10">B2-1</strain>
    </source>
</reference>
<dbReference type="NCBIfam" id="TIGR01857">
    <property type="entry name" value="FGAM-synthase"/>
    <property type="match status" value="1"/>
</dbReference>
<dbReference type="EC" id="6.3.5.3" evidence="9"/>
<feature type="domain" description="PurM-like C-terminal" evidence="7">
    <location>
        <begin position="443"/>
        <end position="594"/>
    </location>
</feature>
<dbReference type="EMBL" id="LOEE01000076">
    <property type="protein sequence ID" value="KXG73793.1"/>
    <property type="molecule type" value="Genomic_DNA"/>
</dbReference>
<dbReference type="InterPro" id="IPR036921">
    <property type="entry name" value="PurM-like_N_sf"/>
</dbReference>
<sequence>MEKAVRRIYVEKKKGFDVEARHLFHDLKENLGIQGLQDVRIIHRYDIAGISDEEYEKSRITIFSEPPVDHVYDEVLPYGPEDRVFAMEYLPGQYDQRADSAAQCIQILTQKERPDVLTAKVIVLGGNIEEEQFIKIKNYCINPVDSREASLEKPVTLQMEAAMPEDVAVLEGFIHKDEQELVSFREAMGFAMSLEDLIFCQTYFRDTEKRNPTITELKAIDTYWSDHCRHTTFLTEIEDVKIENGIFTNVIKKAYDEYMDSRAYVYEEKAKDVCLMDIATMGMKELRKRGMLEDLDVSDEINACSIVVHVDVNGQQEAWLIMFKNETHNHPTEIEPFGGAATCLGGAIRDPLSGRTYVYQAMRVTGSGDPRARIEDTLPGKLPQRKITTGAAAGYSSYGNQIGLATGQVAEIYDEGFIAKRMEIGAVIAAAPRQNVVREKPCEGDVVLLVGGRTGRDGCGGATGSSKEHTEESILTCGAEVQKGNPPTERKIQRLFRNPVVSRMIKKCNDFGAGGVSVAIGELTDGIEINLDAIPKKYEGLDGTELAISESQERMAVVVSQKNAAKFIEYAREENLEAVVVAKVTGDRRLKMFWRGKAILDICRDFLNTNGVKQKTKVFVKAPAPEKNYFHSMAEAIERHQEDVKAAWLTNLEDLNVCSQKGLVERFDSTIGAGTVLMPFGGTYQATPAEAMVAKIPLISGETSTGTIMSYGYHPKLSAWSPFHGAFYAVLEAVAKVVAVGGDYKTIRLSLQEYFEKLGKDPEKWGKPFSALLGAFYAQKKLGIPAIGGKDSMSGTFKDLDVPPTLVAFAVNVVDVNHVISQEFKKVNSHVVYIPLLRDEYELPDFEKLDRHYGKITELIRAGKVLASHTVRVGGVAAAISKMCFGNRIGFRFEEKMELASLFAPDYGGILLEIDGKEDICSLLENISYKVLGKTQEKEAIEINGMEISLREALQAWEKPLEKVFPTKTEEIRGILTDTPYHGGTPSRPRIKIAKPRIFIPVFPGTNCEYDSTKAFENAGGIVNTLVFRNLTPEDIEQSIVYMVQKIDSAQIIMIPGGFSAGDEPDGSGKFIATVFRNPRVKEAVMRFLKERDGLMLGICNGFQALIKLGLLPYGEIRDMEENSPTLTFNKIGRHVSCMVRTKVLSNMSPWLQKVKVGDIHTIPVSHGEGRFIANEEQIKEMVQRGQIATQYVDLGGNPTYDIAYNPNGSINAVEGITSPDGRILGKMGHSERIGFHVGKNIPGEKDQRIFEAGVAYFRD</sequence>
<keyword evidence="5" id="KW-0067">ATP-binding</keyword>
<dbReference type="FunFam" id="3.30.1330.10:FF:000013">
    <property type="entry name" value="Phosphoribosylformylglycinamidine synthase"/>
    <property type="match status" value="1"/>
</dbReference>
<keyword evidence="2" id="KW-0479">Metal-binding</keyword>
<dbReference type="InterPro" id="IPR029062">
    <property type="entry name" value="Class_I_gatase-like"/>
</dbReference>
<evidence type="ECO:0000256" key="5">
    <source>
        <dbReference type="ARBA" id="ARBA00022840"/>
    </source>
</evidence>
<dbReference type="GO" id="GO:0004642">
    <property type="term" value="F:phosphoribosylformylglycinamidine synthase activity"/>
    <property type="evidence" value="ECO:0007669"/>
    <property type="project" value="UniProtKB-EC"/>
</dbReference>
<comment type="caution">
    <text evidence="9">The sequence shown here is derived from an EMBL/GenBank/DDBJ whole genome shotgun (WGS) entry which is preliminary data.</text>
</comment>
<dbReference type="SUPFAM" id="SSF55326">
    <property type="entry name" value="PurM N-terminal domain-like"/>
    <property type="match status" value="2"/>
</dbReference>
<dbReference type="GO" id="GO:0006164">
    <property type="term" value="P:purine nucleotide biosynthetic process"/>
    <property type="evidence" value="ECO:0007669"/>
    <property type="project" value="UniProtKB-KW"/>
</dbReference>
<dbReference type="OrthoDB" id="9804441at2"/>
<dbReference type="Proteomes" id="UP000070456">
    <property type="component" value="Unassembled WGS sequence"/>
</dbReference>
<dbReference type="InterPro" id="IPR036676">
    <property type="entry name" value="PurM-like_C_sf"/>
</dbReference>
<dbReference type="CDD" id="cd02203">
    <property type="entry name" value="PurL_repeat1"/>
    <property type="match status" value="1"/>
</dbReference>
<dbReference type="GO" id="GO:0046872">
    <property type="term" value="F:metal ion binding"/>
    <property type="evidence" value="ECO:0007669"/>
    <property type="project" value="UniProtKB-KW"/>
</dbReference>
<keyword evidence="3" id="KW-0547">Nucleotide-binding</keyword>
<dbReference type="GO" id="GO:0005737">
    <property type="term" value="C:cytoplasm"/>
    <property type="evidence" value="ECO:0007669"/>
    <property type="project" value="TreeGrafter"/>
</dbReference>
<keyword evidence="6" id="KW-0460">Magnesium</keyword>
<evidence type="ECO:0000313" key="10">
    <source>
        <dbReference type="Proteomes" id="UP000070456"/>
    </source>
</evidence>
<keyword evidence="1 9" id="KW-0436">Ligase</keyword>
<dbReference type="InterPro" id="IPR010918">
    <property type="entry name" value="PurM-like_C_dom"/>
</dbReference>
<dbReference type="Gene3D" id="3.90.650.10">
    <property type="entry name" value="PurM-like C-terminal domain"/>
    <property type="match status" value="2"/>
</dbReference>
<dbReference type="PANTHER" id="PTHR10099">
    <property type="entry name" value="PHOSPHORIBOSYLFORMYLGLYCINAMIDINE SYNTHASE"/>
    <property type="match status" value="1"/>
</dbReference>
<dbReference type="SUPFAM" id="SSF52317">
    <property type="entry name" value="Class I glutamine amidotransferase-like"/>
    <property type="match status" value="1"/>
</dbReference>
<dbReference type="RefSeq" id="WP_068557971.1">
    <property type="nucleotide sequence ID" value="NZ_LOEE01000076.1"/>
</dbReference>
<dbReference type="GO" id="GO:0005524">
    <property type="term" value="F:ATP binding"/>
    <property type="evidence" value="ECO:0007669"/>
    <property type="project" value="UniProtKB-KW"/>
</dbReference>
<evidence type="ECO:0000256" key="4">
    <source>
        <dbReference type="ARBA" id="ARBA00022755"/>
    </source>
</evidence>
<gene>
    <name evidence="9" type="primary">purL</name>
    <name evidence="9" type="ORF">AN619_28850</name>
</gene>
<dbReference type="Pfam" id="PF02769">
    <property type="entry name" value="AIRS_C"/>
    <property type="match status" value="1"/>
</dbReference>
<dbReference type="Pfam" id="PF18072">
    <property type="entry name" value="FGAR-AT_linker"/>
    <property type="match status" value="1"/>
</dbReference>
<dbReference type="Gene3D" id="3.30.1330.10">
    <property type="entry name" value="PurM-like, N-terminal domain"/>
    <property type="match status" value="2"/>
</dbReference>
<dbReference type="InterPro" id="IPR010141">
    <property type="entry name" value="FGAM_synthase"/>
</dbReference>
<dbReference type="SUPFAM" id="SSF56042">
    <property type="entry name" value="PurM C-terminal domain-like"/>
    <property type="match status" value="2"/>
</dbReference>
<evidence type="ECO:0000256" key="3">
    <source>
        <dbReference type="ARBA" id="ARBA00022741"/>
    </source>
</evidence>
<proteinExistence type="predicted"/>